<dbReference type="InterPro" id="IPR027417">
    <property type="entry name" value="P-loop_NTPase"/>
</dbReference>
<dbReference type="PATRIC" id="fig|1397666.3.peg.924"/>
<dbReference type="OrthoDB" id="9777890at2"/>
<dbReference type="PANTHER" id="PTHR36451:SF1">
    <property type="entry name" value="OMEGA-HYDROXY-BETA-DIHYDROMENAQUINONE-9 SULFOTRANSFERASE STF3"/>
    <property type="match status" value="1"/>
</dbReference>
<reference evidence="1 2" key="1">
    <citation type="journal article" date="2014" name="FEMS Microbiol. Ecol.">
        <title>Genomic differentiation among two strains of the PS1 clade isolated from geographically separated marine habitats.</title>
        <authorList>
            <person name="Jimenez-Infante F."/>
            <person name="Ngugi D.K."/>
            <person name="Alam I."/>
            <person name="Rashid M."/>
            <person name="Baalawi W."/>
            <person name="Kamau A.A."/>
            <person name="Bajic V.B."/>
            <person name="Stingl U."/>
        </authorList>
    </citation>
    <scope>NUCLEOTIDE SEQUENCE [LARGE SCALE GENOMIC DNA]</scope>
    <source>
        <strain evidence="1 2">RS24</strain>
    </source>
</reference>
<dbReference type="PANTHER" id="PTHR36451">
    <property type="entry name" value="PAPS-DEPENDENT SULFOTRANSFERASE STF3"/>
    <property type="match status" value="1"/>
</dbReference>
<protein>
    <submittedName>
        <fullName evidence="1">RodA Rod Cell shape determining protein</fullName>
    </submittedName>
</protein>
<dbReference type="AlphaFoldDB" id="U2WR79"/>
<sequence>MDKNSITIDDLSAPVLTEAAQAAMEMVAEMSVVLNPDDIITEAKDTLSLDDFGDMEFMSRLTLLCEEWSQDKTINNLGLLGLRGKLVTFAKNRLLIQDLLTRHPEIHDVKIEAPIIVAGLPRSGTTHLLNLLAADSRLRSLPLWESYEPVPTPEEEAGETGQDPRYERCDAQWQAMQQISPLMAAMHPMNPEHIHEELELMGPDFASYNFEWLSTSPRWRDYYFSTDQTPHYEYMKTVLKILTWQDGDVSGAQTRWVLKCPQHLEQLRVLKEVFPDAIIPITHRDPVSVIQSAATMVAYGRRAIRDSIDVPEIGAYWADRIYRLLEACVRDREQIPAAQSIDILFHEFMADAFKTIEVIYEKAGLDLTDEARSELQNFIDNHPRGKYGQIEYHLKRDFGIEPAELREKFKFYFDAFPVKAEA</sequence>
<dbReference type="InterPro" id="IPR052736">
    <property type="entry name" value="Stf3_sulfotransferase"/>
</dbReference>
<dbReference type="eggNOG" id="ENOG502Z7Q2">
    <property type="taxonomic scope" value="Bacteria"/>
</dbReference>
<gene>
    <name evidence="1" type="primary">rodA</name>
    <name evidence="1" type="ORF">RS24_01025</name>
</gene>
<dbReference type="Gene3D" id="3.40.50.300">
    <property type="entry name" value="P-loop containing nucleotide triphosphate hydrolases"/>
    <property type="match status" value="1"/>
</dbReference>
<comment type="caution">
    <text evidence="1">The sequence shown here is derived from an EMBL/GenBank/DDBJ whole genome shotgun (WGS) entry which is preliminary data.</text>
</comment>
<evidence type="ECO:0000313" key="1">
    <source>
        <dbReference type="EMBL" id="ERL46048.1"/>
    </source>
</evidence>
<proteinExistence type="predicted"/>
<dbReference type="STRING" id="1397666.RS24_01025"/>
<keyword evidence="2" id="KW-1185">Reference proteome</keyword>
<dbReference type="SUPFAM" id="SSF52540">
    <property type="entry name" value="P-loop containing nucleoside triphosphate hydrolases"/>
    <property type="match status" value="1"/>
</dbReference>
<accession>U2WR79</accession>
<dbReference type="Pfam" id="PF13469">
    <property type="entry name" value="Sulfotransfer_3"/>
    <property type="match status" value="1"/>
</dbReference>
<name>U2WR79_9PROT</name>
<dbReference type="EMBL" id="AWXE01000004">
    <property type="protein sequence ID" value="ERL46048.1"/>
    <property type="molecule type" value="Genomic_DNA"/>
</dbReference>
<evidence type="ECO:0000313" key="2">
    <source>
        <dbReference type="Proteomes" id="UP000016762"/>
    </source>
</evidence>
<organism evidence="1 2">
    <name type="scientific">Candidatus Micropelagius thuwalensis</name>
    <dbReference type="NCBI Taxonomy" id="1397666"/>
    <lineage>
        <taxon>Bacteria</taxon>
        <taxon>Pseudomonadati</taxon>
        <taxon>Pseudomonadota</taxon>
        <taxon>Alphaproteobacteria</taxon>
        <taxon>PS1 clade</taxon>
        <taxon>Candidatus Micropelagius</taxon>
    </lineage>
</organism>
<dbReference type="Proteomes" id="UP000016762">
    <property type="component" value="Unassembled WGS sequence"/>
</dbReference>
<dbReference type="RefSeq" id="WP_021777027.1">
    <property type="nucleotide sequence ID" value="NZ_AWXE01000004.1"/>
</dbReference>